<dbReference type="InterPro" id="IPR050259">
    <property type="entry name" value="SDR"/>
</dbReference>
<gene>
    <name evidence="2" type="ORF">BWP39_05295</name>
</gene>
<comment type="caution">
    <text evidence="2">The sequence shown here is derived from an EMBL/GenBank/DDBJ whole genome shotgun (WGS) entry which is preliminary data.</text>
</comment>
<evidence type="ECO:0000256" key="1">
    <source>
        <dbReference type="ARBA" id="ARBA00006484"/>
    </source>
</evidence>
<protein>
    <submittedName>
        <fullName evidence="2">Oxidoreductase</fullName>
    </submittedName>
</protein>
<dbReference type="FunFam" id="3.40.50.720:FF:000084">
    <property type="entry name" value="Short-chain dehydrogenase reductase"/>
    <property type="match status" value="1"/>
</dbReference>
<dbReference type="OrthoDB" id="154414at2"/>
<dbReference type="PANTHER" id="PTHR42879">
    <property type="entry name" value="3-OXOACYL-(ACYL-CARRIER-PROTEIN) REDUCTASE"/>
    <property type="match status" value="1"/>
</dbReference>
<comment type="similarity">
    <text evidence="1">Belongs to the short-chain dehydrogenases/reductases (SDR) family.</text>
</comment>
<dbReference type="PANTHER" id="PTHR42879:SF2">
    <property type="entry name" value="3-OXOACYL-[ACYL-CARRIER-PROTEIN] REDUCTASE FABG"/>
    <property type="match status" value="1"/>
</dbReference>
<proteinExistence type="inferred from homology"/>
<dbReference type="PRINTS" id="PR00080">
    <property type="entry name" value="SDRFAMILY"/>
</dbReference>
<dbReference type="InterPro" id="IPR036291">
    <property type="entry name" value="NAD(P)-bd_dom_sf"/>
</dbReference>
<dbReference type="EMBL" id="MTZV01000002">
    <property type="protein sequence ID" value="PCE27924.1"/>
    <property type="molecule type" value="Genomic_DNA"/>
</dbReference>
<dbReference type="AlphaFoldDB" id="A0A2A4F5R8"/>
<reference evidence="2 3" key="1">
    <citation type="submission" date="2017-01" db="EMBL/GenBank/DDBJ databases">
        <title>Whole-Genome Shotgun Sequencing of Two beta-Proteobacterial Species in Search of the Bulgecin Biosynthetic Cluster.</title>
        <authorList>
            <person name="Horsman M.E."/>
            <person name="Marous D.R."/>
            <person name="Li R."/>
            <person name="Oliver R.A."/>
            <person name="Byun B."/>
            <person name="Emrich S.J."/>
            <person name="Boggess B."/>
            <person name="Townsend C.A."/>
            <person name="Mobashery S."/>
        </authorList>
    </citation>
    <scope>NUCLEOTIDE SEQUENCE [LARGE SCALE GENOMIC DNA]</scope>
    <source>
        <strain evidence="2 3">ATCC 31363</strain>
    </source>
</reference>
<dbReference type="Proteomes" id="UP000218022">
    <property type="component" value="Unassembled WGS sequence"/>
</dbReference>
<organism evidence="2 3">
    <name type="scientific">Paraburkholderia acidicola</name>
    <dbReference type="NCBI Taxonomy" id="1912599"/>
    <lineage>
        <taxon>Bacteria</taxon>
        <taxon>Pseudomonadati</taxon>
        <taxon>Pseudomonadota</taxon>
        <taxon>Betaproteobacteria</taxon>
        <taxon>Burkholderiales</taxon>
        <taxon>Burkholderiaceae</taxon>
        <taxon>Paraburkholderia</taxon>
    </lineage>
</organism>
<dbReference type="RefSeq" id="WP_096717556.1">
    <property type="nucleotide sequence ID" value="NZ_MTZV01000002.1"/>
</dbReference>
<accession>A0A2A4F5R8</accession>
<dbReference type="PRINTS" id="PR00081">
    <property type="entry name" value="GDHRDH"/>
</dbReference>
<evidence type="ECO:0000313" key="3">
    <source>
        <dbReference type="Proteomes" id="UP000218022"/>
    </source>
</evidence>
<sequence>MTQAPKGKLALITGSSRGIGAAIATRLARDGASVVVHYASSPERAEAVVKAIRDAGGEAEAVGANLSKPEGVTALIDAVNGVFGGKFEGRLDILVNNAGTVEYGPFLESSDTSYDTHFNLNVRAPIELAKDAAKRMTKTGWGRIINVGSAFGEAAPLPGVTLYIASKFAIRGFTRGLSRELGKYGVTVNAVQPGPIDTELAPQPGTEEHATMTRLASVGRFGKPEEIAAAVAYLASPEAGYTTGESLTVDGGWIA</sequence>
<dbReference type="Pfam" id="PF13561">
    <property type="entry name" value="adh_short_C2"/>
    <property type="match status" value="1"/>
</dbReference>
<dbReference type="Gene3D" id="3.40.50.720">
    <property type="entry name" value="NAD(P)-binding Rossmann-like Domain"/>
    <property type="match status" value="1"/>
</dbReference>
<name>A0A2A4F5R8_9BURK</name>
<dbReference type="SUPFAM" id="SSF51735">
    <property type="entry name" value="NAD(P)-binding Rossmann-fold domains"/>
    <property type="match status" value="1"/>
</dbReference>
<dbReference type="InterPro" id="IPR002347">
    <property type="entry name" value="SDR_fam"/>
</dbReference>
<evidence type="ECO:0000313" key="2">
    <source>
        <dbReference type="EMBL" id="PCE27924.1"/>
    </source>
</evidence>